<protein>
    <submittedName>
        <fullName evidence="2">Uncharacterized protein</fullName>
    </submittedName>
</protein>
<evidence type="ECO:0000313" key="2">
    <source>
        <dbReference type="EMBL" id="ROR38700.1"/>
    </source>
</evidence>
<sequence length="156" mass="18468">MTLLFKKDSVYLPELLQIVRQTPKSLKLQGTTQVIEQLLRAGYKHLLSIKQIDELAQYKDFITNLENTIYYDDIKDIMIPRPVLNEYFNKDYLVPKKLPDVAINRHFLIEELIEPLRNKGVVNYLGIKPSRDDIKFYDDIVKVKRKGKILHFGVWY</sequence>
<dbReference type="EMBL" id="CP040940">
    <property type="protein sequence ID" value="QDD68187.1"/>
    <property type="molecule type" value="Genomic_DNA"/>
</dbReference>
<keyword evidence="1" id="KW-0614">Plasmid</keyword>
<reference evidence="1 4" key="2">
    <citation type="submission" date="2019-06" db="EMBL/GenBank/DDBJ databases">
        <title>A comparative analysis of the Nautiliaceae.</title>
        <authorList>
            <person name="Grosche A."/>
            <person name="Smedile F."/>
            <person name="Vetriani C."/>
        </authorList>
    </citation>
    <scope>NUCLEOTIDE SEQUENCE [LARGE SCALE GENOMIC DNA]</scope>
    <source>
        <strain evidence="1 4">TB6</strain>
        <plasmid evidence="1 4">unnamed1</plasmid>
    </source>
</reference>
<evidence type="ECO:0000313" key="4">
    <source>
        <dbReference type="Proteomes" id="UP000298805"/>
    </source>
</evidence>
<organism evidence="2 3">
    <name type="scientific">Caminibacter pacificus</name>
    <dbReference type="NCBI Taxonomy" id="1424653"/>
    <lineage>
        <taxon>Bacteria</taxon>
        <taxon>Pseudomonadati</taxon>
        <taxon>Campylobacterota</taxon>
        <taxon>Epsilonproteobacteria</taxon>
        <taxon>Nautiliales</taxon>
        <taxon>Nautiliaceae</taxon>
        <taxon>Caminibacter</taxon>
    </lineage>
</organism>
<proteinExistence type="predicted"/>
<dbReference type="Proteomes" id="UP000272781">
    <property type="component" value="Unassembled WGS sequence"/>
</dbReference>
<dbReference type="RefSeq" id="WP_123353287.1">
    <property type="nucleotide sequence ID" value="NZ_CP040940.1"/>
</dbReference>
<dbReference type="Proteomes" id="UP000298805">
    <property type="component" value="Plasmid unnamed1"/>
</dbReference>
<gene>
    <name evidence="1" type="ORF">C6V80_10050</name>
    <name evidence="2" type="ORF">EDC58_1915</name>
</gene>
<reference evidence="2 3" key="1">
    <citation type="submission" date="2018-11" db="EMBL/GenBank/DDBJ databases">
        <title>Genomic Encyclopedia of Type Strains, Phase IV (KMG-IV): sequencing the most valuable type-strain genomes for metagenomic binning, comparative biology and taxonomic classification.</title>
        <authorList>
            <person name="Goeker M."/>
        </authorList>
    </citation>
    <scope>NUCLEOTIDE SEQUENCE [LARGE SCALE GENOMIC DNA]</scope>
    <source>
        <strain evidence="2 3">DSM 27783</strain>
    </source>
</reference>
<dbReference type="AlphaFoldDB" id="A0AAJ4UX56"/>
<dbReference type="EMBL" id="RJVK01000006">
    <property type="protein sequence ID" value="ROR38700.1"/>
    <property type="molecule type" value="Genomic_DNA"/>
</dbReference>
<keyword evidence="4" id="KW-1185">Reference proteome</keyword>
<evidence type="ECO:0000313" key="3">
    <source>
        <dbReference type="Proteomes" id="UP000272781"/>
    </source>
</evidence>
<name>A0AAJ4UX56_9BACT</name>
<evidence type="ECO:0000313" key="1">
    <source>
        <dbReference type="EMBL" id="QDD68187.1"/>
    </source>
</evidence>
<geneLocation type="plasmid" evidence="1 4">
    <name>unnamed1</name>
</geneLocation>
<accession>A0AAJ4UX56</accession>